<dbReference type="Proteomes" id="UP000469159">
    <property type="component" value="Unassembled WGS sequence"/>
</dbReference>
<evidence type="ECO:0000256" key="3">
    <source>
        <dbReference type="ARBA" id="ARBA00023136"/>
    </source>
</evidence>
<dbReference type="InterPro" id="IPR027385">
    <property type="entry name" value="Beta-barrel_OMP"/>
</dbReference>
<gene>
    <name evidence="7" type="ORF">GRI75_04990</name>
</gene>
<evidence type="ECO:0000313" key="7">
    <source>
        <dbReference type="EMBL" id="MXP40999.1"/>
    </source>
</evidence>
<dbReference type="Gene3D" id="2.40.160.20">
    <property type="match status" value="1"/>
</dbReference>
<dbReference type="PANTHER" id="PTHR34001">
    <property type="entry name" value="BLL7405 PROTEIN"/>
    <property type="match status" value="1"/>
</dbReference>
<dbReference type="OrthoDB" id="8222426at2"/>
<comment type="caution">
    <text evidence="7">The sequence shown here is derived from an EMBL/GenBank/DDBJ whole genome shotgun (WGS) entry which is preliminary data.</text>
</comment>
<evidence type="ECO:0000313" key="8">
    <source>
        <dbReference type="Proteomes" id="UP000469159"/>
    </source>
</evidence>
<keyword evidence="3" id="KW-0472">Membrane</keyword>
<keyword evidence="2 5" id="KW-0732">Signal</keyword>
<keyword evidence="8" id="KW-1185">Reference proteome</keyword>
<dbReference type="AlphaFoldDB" id="A0A6I4UTF5"/>
<dbReference type="InterPro" id="IPR051692">
    <property type="entry name" value="OMP-like"/>
</dbReference>
<comment type="similarity">
    <text evidence="4">Belongs to the Omp25/RopB family.</text>
</comment>
<dbReference type="RefSeq" id="WP_160745843.1">
    <property type="nucleotide sequence ID" value="NZ_WTYK01000002.1"/>
</dbReference>
<name>A0A6I4UTF5_9SPHN</name>
<dbReference type="Pfam" id="PF13505">
    <property type="entry name" value="OMP_b-brl"/>
    <property type="match status" value="1"/>
</dbReference>
<organism evidence="7 8">
    <name type="scientific">Croceibacterium soli</name>
    <dbReference type="NCBI Taxonomy" id="1739690"/>
    <lineage>
        <taxon>Bacteria</taxon>
        <taxon>Pseudomonadati</taxon>
        <taxon>Pseudomonadota</taxon>
        <taxon>Alphaproteobacteria</taxon>
        <taxon>Sphingomonadales</taxon>
        <taxon>Erythrobacteraceae</taxon>
        <taxon>Croceibacterium</taxon>
    </lineage>
</organism>
<dbReference type="GO" id="GO:0016020">
    <property type="term" value="C:membrane"/>
    <property type="evidence" value="ECO:0007669"/>
    <property type="project" value="UniProtKB-SubCell"/>
</dbReference>
<protein>
    <submittedName>
        <fullName evidence="7">Outer membrane beta-barrel protein</fullName>
    </submittedName>
</protein>
<evidence type="ECO:0000256" key="5">
    <source>
        <dbReference type="SAM" id="SignalP"/>
    </source>
</evidence>
<feature type="domain" description="Outer membrane protein beta-barrel" evidence="6">
    <location>
        <begin position="9"/>
        <end position="219"/>
    </location>
</feature>
<evidence type="ECO:0000256" key="4">
    <source>
        <dbReference type="ARBA" id="ARBA00038306"/>
    </source>
</evidence>
<accession>A0A6I4UTF5</accession>
<feature type="chain" id="PRO_5026354953" evidence="5">
    <location>
        <begin position="23"/>
        <end position="219"/>
    </location>
</feature>
<sequence>MKKGLALIAATSLTAVSAPAFAQDTGFSGPWIAGVAGYDINKAGSSQDDDVNEDRDESVEGLMYGAAVGYDIDLGTMVVGAEAELTDSKADTDYDDNFNTFGLGAVDAGRDIYVGARAGFKATPSTLVYAKAGYTNARFNYVGTDGETNYNRSLDTDGLRLGAGLEQKFGTNTFGKIEYRYSNYKEGEIDFESEDVADSDRFDIDTDRHQVVASVGMRF</sequence>
<dbReference type="InterPro" id="IPR011250">
    <property type="entry name" value="OMP/PagP_B-barrel"/>
</dbReference>
<evidence type="ECO:0000259" key="6">
    <source>
        <dbReference type="Pfam" id="PF13505"/>
    </source>
</evidence>
<reference evidence="7 8" key="1">
    <citation type="submission" date="2019-12" db="EMBL/GenBank/DDBJ databases">
        <title>Genomic-based taxomic classification of the family Erythrobacteraceae.</title>
        <authorList>
            <person name="Xu L."/>
        </authorList>
    </citation>
    <scope>NUCLEOTIDE SEQUENCE [LARGE SCALE GENOMIC DNA]</scope>
    <source>
        <strain evidence="7 8">MCCC 1K02066</strain>
    </source>
</reference>
<dbReference type="PANTHER" id="PTHR34001:SF3">
    <property type="entry name" value="BLL7405 PROTEIN"/>
    <property type="match status" value="1"/>
</dbReference>
<dbReference type="EMBL" id="WTYK01000002">
    <property type="protein sequence ID" value="MXP40999.1"/>
    <property type="molecule type" value="Genomic_DNA"/>
</dbReference>
<evidence type="ECO:0000256" key="1">
    <source>
        <dbReference type="ARBA" id="ARBA00004370"/>
    </source>
</evidence>
<feature type="signal peptide" evidence="5">
    <location>
        <begin position="1"/>
        <end position="22"/>
    </location>
</feature>
<comment type="subcellular location">
    <subcellularLocation>
        <location evidence="1">Membrane</location>
    </subcellularLocation>
</comment>
<proteinExistence type="inferred from homology"/>
<evidence type="ECO:0000256" key="2">
    <source>
        <dbReference type="ARBA" id="ARBA00022729"/>
    </source>
</evidence>
<dbReference type="SUPFAM" id="SSF56925">
    <property type="entry name" value="OMPA-like"/>
    <property type="match status" value="1"/>
</dbReference>